<evidence type="ECO:0000313" key="2">
    <source>
        <dbReference type="EMBL" id="KMS94448.1"/>
    </source>
</evidence>
<reference evidence="2 3" key="1">
    <citation type="journal article" date="2014" name="Nature">
        <title>The genome of the recently domesticated crop plant sugar beet (Beta vulgaris).</title>
        <authorList>
            <person name="Dohm J.C."/>
            <person name="Minoche A.E."/>
            <person name="Holtgrawe D."/>
            <person name="Capella-Gutierrez S."/>
            <person name="Zakrzewski F."/>
            <person name="Tafer H."/>
            <person name="Rupp O."/>
            <person name="Sorensen T.R."/>
            <person name="Stracke R."/>
            <person name="Reinhardt R."/>
            <person name="Goesmann A."/>
            <person name="Kraft T."/>
            <person name="Schulz B."/>
            <person name="Stadler P.F."/>
            <person name="Schmidt T."/>
            <person name="Gabaldon T."/>
            <person name="Lehrach H."/>
            <person name="Weisshaar B."/>
            <person name="Himmelbauer H."/>
        </authorList>
    </citation>
    <scope>NUCLEOTIDE SEQUENCE [LARGE SCALE GENOMIC DNA]</scope>
    <source>
        <tissue evidence="2">Taproot</tissue>
    </source>
</reference>
<dbReference type="EMBL" id="KQ093334">
    <property type="protein sequence ID" value="KMS94448.1"/>
    <property type="molecule type" value="Genomic_DNA"/>
</dbReference>
<feature type="non-terminal residue" evidence="2">
    <location>
        <position position="214"/>
    </location>
</feature>
<dbReference type="Proteomes" id="UP000035740">
    <property type="component" value="Unassembled WGS sequence"/>
</dbReference>
<accession>A0A0J8B3L5</accession>
<dbReference type="Gene3D" id="1.20.1270.60">
    <property type="entry name" value="Arfaptin homology (AH) domain/BAR domain"/>
    <property type="match status" value="1"/>
</dbReference>
<sequence length="214" mass="24338">MEIEIRSLFEEMAFLEMECSKAMMELERTNKQESKVFSCSKDDTDCIEPVAIRETRRLSGIGITVREPRRLSGIGVAMLRRPSVASQSDGEYFSQYENACAKIEAEVTLKRTFSEYNRRVPEIIERILLLNTQRVQLIKNILANVATATRRQLEEELSEQSSLVGIIELIDSEKDLLNLRTLTEMKNLFSENHPGSSKSLNTGKVQMSSSLIQV</sequence>
<feature type="region of interest" description="Disordered" evidence="1">
    <location>
        <begin position="190"/>
        <end position="214"/>
    </location>
</feature>
<gene>
    <name evidence="2" type="ORF">BVRB_021320</name>
</gene>
<name>A0A0J8B3L5_BETVV</name>
<proteinExistence type="predicted"/>
<protein>
    <submittedName>
        <fullName evidence="2">Uncharacterized protein</fullName>
    </submittedName>
</protein>
<keyword evidence="3" id="KW-1185">Reference proteome</keyword>
<evidence type="ECO:0000256" key="1">
    <source>
        <dbReference type="SAM" id="MobiDB-lite"/>
    </source>
</evidence>
<dbReference type="AlphaFoldDB" id="A0A0J8B3L5"/>
<evidence type="ECO:0000313" key="3">
    <source>
        <dbReference type="Proteomes" id="UP000035740"/>
    </source>
</evidence>
<dbReference type="Gramene" id="KMS94448">
    <property type="protein sequence ID" value="KMS94448"/>
    <property type="gene ID" value="BVRB_021320"/>
</dbReference>
<dbReference type="InterPro" id="IPR027267">
    <property type="entry name" value="AH/BAR_dom_sf"/>
</dbReference>
<organism evidence="2 3">
    <name type="scientific">Beta vulgaris subsp. vulgaris</name>
    <name type="common">Beet</name>
    <dbReference type="NCBI Taxonomy" id="3555"/>
    <lineage>
        <taxon>Eukaryota</taxon>
        <taxon>Viridiplantae</taxon>
        <taxon>Streptophyta</taxon>
        <taxon>Embryophyta</taxon>
        <taxon>Tracheophyta</taxon>
        <taxon>Spermatophyta</taxon>
        <taxon>Magnoliopsida</taxon>
        <taxon>eudicotyledons</taxon>
        <taxon>Gunneridae</taxon>
        <taxon>Pentapetalae</taxon>
        <taxon>Caryophyllales</taxon>
        <taxon>Chenopodiaceae</taxon>
        <taxon>Betoideae</taxon>
        <taxon>Beta</taxon>
    </lineage>
</organism>